<feature type="domain" description="Flavinylation-associated cytochrome" evidence="2">
    <location>
        <begin position="9"/>
        <end position="75"/>
    </location>
</feature>
<reference evidence="3 4" key="1">
    <citation type="submission" date="2020-08" db="EMBL/GenBank/DDBJ databases">
        <title>Bridging the membrane lipid divide: bacteria of the FCB group superphylum have the potential to synthesize archaeal ether lipids.</title>
        <authorList>
            <person name="Villanueva L."/>
            <person name="Von Meijenfeldt F.A.B."/>
            <person name="Westbye A.B."/>
            <person name="Yadav S."/>
            <person name="Hopmans E.C."/>
            <person name="Dutilh B.E."/>
            <person name="Sinninghe Damste J.S."/>
        </authorList>
    </citation>
    <scope>NUCLEOTIDE SEQUENCE [LARGE SCALE GENOMIC DNA]</scope>
    <source>
        <strain evidence="3">NIOZ-UU17</strain>
    </source>
</reference>
<gene>
    <name evidence="3" type="ORF">H8D96_21625</name>
</gene>
<dbReference type="AlphaFoldDB" id="A0A8J6NXL5"/>
<feature type="transmembrane region" description="Helical" evidence="1">
    <location>
        <begin position="12"/>
        <end position="32"/>
    </location>
</feature>
<keyword evidence="1" id="KW-0812">Transmembrane</keyword>
<organism evidence="3 4">
    <name type="scientific">Candidatus Desulfatibia vada</name>
    <dbReference type="NCBI Taxonomy" id="2841696"/>
    <lineage>
        <taxon>Bacteria</taxon>
        <taxon>Pseudomonadati</taxon>
        <taxon>Thermodesulfobacteriota</taxon>
        <taxon>Desulfobacteria</taxon>
        <taxon>Desulfobacterales</taxon>
        <taxon>Desulfobacterales incertae sedis</taxon>
        <taxon>Candidatus Desulfatibia</taxon>
    </lineage>
</organism>
<evidence type="ECO:0000313" key="3">
    <source>
        <dbReference type="EMBL" id="MBC8434518.1"/>
    </source>
</evidence>
<comment type="caution">
    <text evidence="3">The sequence shown here is derived from an EMBL/GenBank/DDBJ whole genome shotgun (WGS) entry which is preliminary data.</text>
</comment>
<sequence length="114" mass="13548">MKKNTLKYLIDTLLFIDMSSIAVLGLLLGFVIPKGKVQPSNKYFLGLHRYEWGDIHLYLSLFLLVLLVFHIWFNWTWIVQSTKRYFGNHWKNFLWAISCGWVIVLLIGWLAVRF</sequence>
<dbReference type="InterPro" id="IPR025517">
    <property type="entry name" value="DUF4405"/>
</dbReference>
<protein>
    <submittedName>
        <fullName evidence="3">DUF4405 domain-containing protein</fullName>
    </submittedName>
</protein>
<feature type="transmembrane region" description="Helical" evidence="1">
    <location>
        <begin position="55"/>
        <end position="73"/>
    </location>
</feature>
<keyword evidence="1" id="KW-0472">Membrane</keyword>
<name>A0A8J6NXL5_9BACT</name>
<keyword evidence="1" id="KW-1133">Transmembrane helix</keyword>
<evidence type="ECO:0000313" key="4">
    <source>
        <dbReference type="Proteomes" id="UP000605201"/>
    </source>
</evidence>
<accession>A0A8J6NXL5</accession>
<proteinExistence type="predicted"/>
<dbReference type="Proteomes" id="UP000605201">
    <property type="component" value="Unassembled WGS sequence"/>
</dbReference>
<evidence type="ECO:0000256" key="1">
    <source>
        <dbReference type="SAM" id="Phobius"/>
    </source>
</evidence>
<evidence type="ECO:0000259" key="2">
    <source>
        <dbReference type="Pfam" id="PF14358"/>
    </source>
</evidence>
<feature type="transmembrane region" description="Helical" evidence="1">
    <location>
        <begin position="93"/>
        <end position="112"/>
    </location>
</feature>
<dbReference type="EMBL" id="JACNIG010000452">
    <property type="protein sequence ID" value="MBC8434518.1"/>
    <property type="molecule type" value="Genomic_DNA"/>
</dbReference>
<dbReference type="Pfam" id="PF14358">
    <property type="entry name" value="DUF4405"/>
    <property type="match status" value="1"/>
</dbReference>